<dbReference type="Gene3D" id="3.40.50.1820">
    <property type="entry name" value="alpha/beta hydrolase"/>
    <property type="match status" value="1"/>
</dbReference>
<dbReference type="RefSeq" id="WP_089680586.1">
    <property type="nucleotide sequence ID" value="NZ_FNFO01000002.1"/>
</dbReference>
<accession>A0A1G9BTT3</accession>
<dbReference type="GO" id="GO:0016020">
    <property type="term" value="C:membrane"/>
    <property type="evidence" value="ECO:0007669"/>
    <property type="project" value="TreeGrafter"/>
</dbReference>
<dbReference type="InterPro" id="IPR050266">
    <property type="entry name" value="AB_hydrolase_sf"/>
</dbReference>
<reference evidence="2 3" key="1">
    <citation type="submission" date="2016-10" db="EMBL/GenBank/DDBJ databases">
        <authorList>
            <person name="de Groot N.N."/>
        </authorList>
    </citation>
    <scope>NUCLEOTIDE SEQUENCE [LARGE SCALE GENOMIC DNA]</scope>
    <source>
        <strain evidence="2 3">DSM 25186</strain>
    </source>
</reference>
<dbReference type="InterPro" id="IPR000073">
    <property type="entry name" value="AB_hydrolase_1"/>
</dbReference>
<organism evidence="2 3">
    <name type="scientific">Catalinimonas alkaloidigena</name>
    <dbReference type="NCBI Taxonomy" id="1075417"/>
    <lineage>
        <taxon>Bacteria</taxon>
        <taxon>Pseudomonadati</taxon>
        <taxon>Bacteroidota</taxon>
        <taxon>Cytophagia</taxon>
        <taxon>Cytophagales</taxon>
        <taxon>Catalimonadaceae</taxon>
        <taxon>Catalinimonas</taxon>
    </lineage>
</organism>
<dbReference type="InterPro" id="IPR000639">
    <property type="entry name" value="Epox_hydrolase-like"/>
</dbReference>
<dbReference type="PANTHER" id="PTHR43798">
    <property type="entry name" value="MONOACYLGLYCEROL LIPASE"/>
    <property type="match status" value="1"/>
</dbReference>
<proteinExistence type="predicted"/>
<keyword evidence="3" id="KW-1185">Reference proteome</keyword>
<dbReference type="EMBL" id="FNFO01000002">
    <property type="protein sequence ID" value="SDK42872.1"/>
    <property type="molecule type" value="Genomic_DNA"/>
</dbReference>
<dbReference type="PRINTS" id="PR00412">
    <property type="entry name" value="EPOXHYDRLASE"/>
</dbReference>
<dbReference type="AlphaFoldDB" id="A0A1G9BTT3"/>
<dbReference type="STRING" id="1075417.SAMN05421823_102710"/>
<dbReference type="Pfam" id="PF00561">
    <property type="entry name" value="Abhydrolase_1"/>
    <property type="match status" value="1"/>
</dbReference>
<feature type="domain" description="AB hydrolase-1" evidence="1">
    <location>
        <begin position="45"/>
        <end position="284"/>
    </location>
</feature>
<dbReference type="GO" id="GO:0003824">
    <property type="term" value="F:catalytic activity"/>
    <property type="evidence" value="ECO:0007669"/>
    <property type="project" value="InterPro"/>
</dbReference>
<dbReference type="OrthoDB" id="9799612at2"/>
<name>A0A1G9BTT3_9BACT</name>
<dbReference type="Proteomes" id="UP000198510">
    <property type="component" value="Unassembled WGS sequence"/>
</dbReference>
<dbReference type="InterPro" id="IPR029058">
    <property type="entry name" value="AB_hydrolase_fold"/>
</dbReference>
<gene>
    <name evidence="2" type="ORF">SAMN05421823_102710</name>
</gene>
<evidence type="ECO:0000313" key="2">
    <source>
        <dbReference type="EMBL" id="SDK42872.1"/>
    </source>
</evidence>
<evidence type="ECO:0000313" key="3">
    <source>
        <dbReference type="Proteomes" id="UP000198510"/>
    </source>
</evidence>
<protein>
    <submittedName>
        <fullName evidence="2">Haloalkane dehalogenase</fullName>
    </submittedName>
</protein>
<dbReference type="PRINTS" id="PR00111">
    <property type="entry name" value="ABHYDROLASE"/>
</dbReference>
<dbReference type="SUPFAM" id="SSF53474">
    <property type="entry name" value="alpha/beta-Hydrolases"/>
    <property type="match status" value="1"/>
</dbReference>
<dbReference type="PANTHER" id="PTHR43798:SF24">
    <property type="entry name" value="CIS-3-ALKYL-4-ALKYLOXETAN-2-ONE DECARBOXYLASE"/>
    <property type="match status" value="1"/>
</dbReference>
<evidence type="ECO:0000259" key="1">
    <source>
        <dbReference type="Pfam" id="PF00561"/>
    </source>
</evidence>
<sequence>MDPTLAAPAVRPPAPWLDRTEYPFAAHYLTVEDAQLHYVDEGEGPPLLFVHGTPTWSFLFRHQIKALAAHYRCLAPDHIGFGLSDKPAAYPYTVQQHAQNLVALVDALQLHYITLVVHDFGGPIGLYLATQRPAAIARLVICNTWAWSSADDPAFIKFSKVLRSPLLPLLYKGLNFSPRVLIPRAFADRRKLTKAIHRHYYKPYRRPRERGGSLGFARSLLEAQEWFQQLWEARDAFCHRPTLLLWGMEDRFLSPRYLERFLAHFPQAKALRLEGTGHFVPEEAASEVTHAIKAFLAEPLP</sequence>